<feature type="signal peptide" evidence="1">
    <location>
        <begin position="1"/>
        <end position="18"/>
    </location>
</feature>
<organism evidence="2 3">
    <name type="scientific">Penicillium daleae</name>
    <dbReference type="NCBI Taxonomy" id="63821"/>
    <lineage>
        <taxon>Eukaryota</taxon>
        <taxon>Fungi</taxon>
        <taxon>Dikarya</taxon>
        <taxon>Ascomycota</taxon>
        <taxon>Pezizomycotina</taxon>
        <taxon>Eurotiomycetes</taxon>
        <taxon>Eurotiomycetidae</taxon>
        <taxon>Eurotiales</taxon>
        <taxon>Aspergillaceae</taxon>
        <taxon>Penicillium</taxon>
    </lineage>
</organism>
<proteinExistence type="predicted"/>
<reference evidence="2" key="2">
    <citation type="journal article" date="2023" name="IMA Fungus">
        <title>Comparative genomic study of the Penicillium genus elucidates a diverse pangenome and 15 lateral gene transfer events.</title>
        <authorList>
            <person name="Petersen C."/>
            <person name="Sorensen T."/>
            <person name="Nielsen M.R."/>
            <person name="Sondergaard T.E."/>
            <person name="Sorensen J.L."/>
            <person name="Fitzpatrick D.A."/>
            <person name="Frisvad J.C."/>
            <person name="Nielsen K.L."/>
        </authorList>
    </citation>
    <scope>NUCLEOTIDE SEQUENCE</scope>
    <source>
        <strain evidence="2">IBT 16125</strain>
    </source>
</reference>
<feature type="chain" id="PRO_5042235978" description="Extracellular membrane protein CFEM domain-containing protein" evidence="1">
    <location>
        <begin position="19"/>
        <end position="244"/>
    </location>
</feature>
<dbReference type="EMBL" id="JAPVEA010000008">
    <property type="protein sequence ID" value="KAJ5439573.1"/>
    <property type="molecule type" value="Genomic_DNA"/>
</dbReference>
<keyword evidence="3" id="KW-1185">Reference proteome</keyword>
<dbReference type="AlphaFoldDB" id="A0AAD6FZ65"/>
<keyword evidence="1" id="KW-0732">Signal</keyword>
<comment type="caution">
    <text evidence="2">The sequence shown here is derived from an EMBL/GenBank/DDBJ whole genome shotgun (WGS) entry which is preliminary data.</text>
</comment>
<dbReference type="RefSeq" id="XP_056762802.1">
    <property type="nucleotide sequence ID" value="XM_056913953.1"/>
</dbReference>
<gene>
    <name evidence="2" type="ORF">N7458_010571</name>
</gene>
<accession>A0AAD6FZ65</accession>
<sequence>MRSFIVAFFLASTAAVSAQTTKDFVNCASAALSGIDTSTLSGCTDLSSTECLCANKDALTELSDAAKSACKTAGIDLTKLESSLCSNSSKSTAAPARHASNPMEPASDFGVMEDNKRAYSPSSDDYAAPRVVYVTETRTEYSCKSTPLSNNRMHFSQIPVNVPMSSSMSAMVASSTPASSNSVMMAASSSVIFGSQMSAATPTPSGASAYRFHTFQGAAPKTNAIQSGIAALGVAAVMGLMVAL</sequence>
<evidence type="ECO:0000313" key="3">
    <source>
        <dbReference type="Proteomes" id="UP001213681"/>
    </source>
</evidence>
<evidence type="ECO:0000313" key="2">
    <source>
        <dbReference type="EMBL" id="KAJ5439573.1"/>
    </source>
</evidence>
<protein>
    <recommendedName>
        <fullName evidence="4">Extracellular membrane protein CFEM domain-containing protein</fullName>
    </recommendedName>
</protein>
<dbReference type="Proteomes" id="UP001213681">
    <property type="component" value="Unassembled WGS sequence"/>
</dbReference>
<name>A0AAD6FZ65_9EURO</name>
<evidence type="ECO:0008006" key="4">
    <source>
        <dbReference type="Google" id="ProtNLM"/>
    </source>
</evidence>
<evidence type="ECO:0000256" key="1">
    <source>
        <dbReference type="SAM" id="SignalP"/>
    </source>
</evidence>
<reference evidence="2" key="1">
    <citation type="submission" date="2022-12" db="EMBL/GenBank/DDBJ databases">
        <authorList>
            <person name="Petersen C."/>
        </authorList>
    </citation>
    <scope>NUCLEOTIDE SEQUENCE</scope>
    <source>
        <strain evidence="2">IBT 16125</strain>
    </source>
</reference>
<dbReference type="GeneID" id="81604196"/>